<keyword evidence="4" id="KW-0472">Membrane</keyword>
<evidence type="ECO:0000259" key="5">
    <source>
        <dbReference type="PROSITE" id="PS50033"/>
    </source>
</evidence>
<feature type="compositionally biased region" description="Polar residues" evidence="3">
    <location>
        <begin position="65"/>
        <end position="81"/>
    </location>
</feature>
<dbReference type="InterPro" id="IPR050730">
    <property type="entry name" value="UBX_domain-protein"/>
</dbReference>
<dbReference type="PROSITE" id="PS50033">
    <property type="entry name" value="UBX"/>
    <property type="match status" value="1"/>
</dbReference>
<sequence length="466" mass="53821">MDALNSLTDHQRSVLEQYQSRTYSEDISSSIRILRENGWDIELAEQNSYQNTDSQTYATHHEQDSPSSTSALLGNNTSTHSRSSNKRLLWIFMWPFSLVWRILGSLFQFTARLLNRPSITGPRRDARTEADRFLRDFESTYGTTHPTFFSEGGYTQALKAAKRELKYMLVVICSGEHDDNDAFCRETLTDVELLDFLHQQQVICWAGNVRYTEAYQVSNTLQATTYPFLAIIALQHINGTSKMSVIDRMEGPLSASSIIRRFDSVIARIGQSLDRLRAERAQREAERRLRQEQDQAYRESLNADQRKQELLQKKKEAALKAKQAKEDMARKRRHYIQYLCQHALKRDIAPDQKATRISFRLANGDRVIRQFSGDDSLVSLYEYIEAYSHMDDTMISGEPVSLPKDYEHQYKFTMHSPFPKTVYLPDPSKKIIDETGLWPSATLIVDANEEEEEEEESQESHGEDVD</sequence>
<dbReference type="Proteomes" id="UP000053815">
    <property type="component" value="Unassembled WGS sequence"/>
</dbReference>
<dbReference type="PANTHER" id="PTHR23322">
    <property type="entry name" value="FAS-ASSOCIATED PROTEIN"/>
    <property type="match status" value="1"/>
</dbReference>
<dbReference type="SUPFAM" id="SSF52833">
    <property type="entry name" value="Thioredoxin-like"/>
    <property type="match status" value="1"/>
</dbReference>
<dbReference type="GO" id="GO:0036503">
    <property type="term" value="P:ERAD pathway"/>
    <property type="evidence" value="ECO:0007669"/>
    <property type="project" value="TreeGrafter"/>
</dbReference>
<dbReference type="InterPro" id="IPR006577">
    <property type="entry name" value="UAS"/>
</dbReference>
<evidence type="ECO:0000256" key="2">
    <source>
        <dbReference type="SAM" id="Coils"/>
    </source>
</evidence>
<evidence type="ECO:0000256" key="3">
    <source>
        <dbReference type="SAM" id="MobiDB-lite"/>
    </source>
</evidence>
<dbReference type="Gene3D" id="3.40.30.10">
    <property type="entry name" value="Glutaredoxin"/>
    <property type="match status" value="1"/>
</dbReference>
<evidence type="ECO:0000256" key="1">
    <source>
        <dbReference type="ARBA" id="ARBA00023054"/>
    </source>
</evidence>
<accession>A0A0C9MLU5</accession>
<name>A0A0C9MLU5_9FUNG</name>
<keyword evidence="4" id="KW-0812">Transmembrane</keyword>
<keyword evidence="1 2" id="KW-0175">Coiled coil</keyword>
<dbReference type="GO" id="GO:0005783">
    <property type="term" value="C:endoplasmic reticulum"/>
    <property type="evidence" value="ECO:0007669"/>
    <property type="project" value="TreeGrafter"/>
</dbReference>
<organism evidence="6">
    <name type="scientific">Mucor ambiguus</name>
    <dbReference type="NCBI Taxonomy" id="91626"/>
    <lineage>
        <taxon>Eukaryota</taxon>
        <taxon>Fungi</taxon>
        <taxon>Fungi incertae sedis</taxon>
        <taxon>Mucoromycota</taxon>
        <taxon>Mucoromycotina</taxon>
        <taxon>Mucoromycetes</taxon>
        <taxon>Mucorales</taxon>
        <taxon>Mucorineae</taxon>
        <taxon>Mucoraceae</taxon>
        <taxon>Mucor</taxon>
    </lineage>
</organism>
<dbReference type="SMART" id="SM00594">
    <property type="entry name" value="UAS"/>
    <property type="match status" value="1"/>
</dbReference>
<evidence type="ECO:0000256" key="4">
    <source>
        <dbReference type="SAM" id="Phobius"/>
    </source>
</evidence>
<dbReference type="InterPro" id="IPR029071">
    <property type="entry name" value="Ubiquitin-like_domsf"/>
</dbReference>
<protein>
    <submittedName>
        <fullName evidence="6">UBX domain-containing protein</fullName>
    </submittedName>
</protein>
<feature type="region of interest" description="Disordered" evidence="3">
    <location>
        <begin position="55"/>
        <end position="81"/>
    </location>
</feature>
<dbReference type="SUPFAM" id="SSF54236">
    <property type="entry name" value="Ubiquitin-like"/>
    <property type="match status" value="1"/>
</dbReference>
<dbReference type="CDD" id="cd01767">
    <property type="entry name" value="UBX"/>
    <property type="match status" value="1"/>
</dbReference>
<proteinExistence type="predicted"/>
<dbReference type="Pfam" id="PF00789">
    <property type="entry name" value="UBX"/>
    <property type="match status" value="1"/>
</dbReference>
<feature type="compositionally biased region" description="Acidic residues" evidence="3">
    <location>
        <begin position="447"/>
        <end position="457"/>
    </location>
</feature>
<dbReference type="Gene3D" id="3.10.20.90">
    <property type="entry name" value="Phosphatidylinositol 3-kinase Catalytic Subunit, Chain A, domain 1"/>
    <property type="match status" value="1"/>
</dbReference>
<feature type="coiled-coil region" evidence="2">
    <location>
        <begin position="273"/>
        <end position="334"/>
    </location>
</feature>
<feature type="region of interest" description="Disordered" evidence="3">
    <location>
        <begin position="445"/>
        <end position="466"/>
    </location>
</feature>
<dbReference type="AlphaFoldDB" id="A0A0C9MLU5"/>
<feature type="transmembrane region" description="Helical" evidence="4">
    <location>
        <begin position="88"/>
        <end position="109"/>
    </location>
</feature>
<gene>
    <name evidence="6" type="ORF">MAM1_0028d02245</name>
</gene>
<dbReference type="GO" id="GO:0043130">
    <property type="term" value="F:ubiquitin binding"/>
    <property type="evidence" value="ECO:0007669"/>
    <property type="project" value="TreeGrafter"/>
</dbReference>
<dbReference type="Gene3D" id="1.10.8.10">
    <property type="entry name" value="DNA helicase RuvA subunit, C-terminal domain"/>
    <property type="match status" value="1"/>
</dbReference>
<dbReference type="OrthoDB" id="1026733at2759"/>
<evidence type="ECO:0000313" key="7">
    <source>
        <dbReference type="Proteomes" id="UP000053815"/>
    </source>
</evidence>
<dbReference type="InterPro" id="IPR036249">
    <property type="entry name" value="Thioredoxin-like_sf"/>
</dbReference>
<reference evidence="6" key="1">
    <citation type="submission" date="2014-09" db="EMBL/GenBank/DDBJ databases">
        <title>Draft genome sequence of an oleaginous Mucoromycotina fungus Mucor ambiguus NBRC6742.</title>
        <authorList>
            <person name="Takeda I."/>
            <person name="Yamane N."/>
            <person name="Morita T."/>
            <person name="Tamano K."/>
            <person name="Machida M."/>
            <person name="Baker S."/>
            <person name="Koike H."/>
        </authorList>
    </citation>
    <scope>NUCLEOTIDE SEQUENCE</scope>
    <source>
        <strain evidence="6">NBRC 6742</strain>
    </source>
</reference>
<evidence type="ECO:0000313" key="6">
    <source>
        <dbReference type="EMBL" id="GAN02798.1"/>
    </source>
</evidence>
<feature type="domain" description="UBX" evidence="5">
    <location>
        <begin position="350"/>
        <end position="445"/>
    </location>
</feature>
<dbReference type="STRING" id="91626.A0A0C9MLU5"/>
<dbReference type="InterPro" id="IPR001012">
    <property type="entry name" value="UBX_dom"/>
</dbReference>
<dbReference type="EMBL" id="DF836317">
    <property type="protein sequence ID" value="GAN02798.1"/>
    <property type="molecule type" value="Genomic_DNA"/>
</dbReference>
<dbReference type="SMART" id="SM00166">
    <property type="entry name" value="UBX"/>
    <property type="match status" value="1"/>
</dbReference>
<keyword evidence="7" id="KW-1185">Reference proteome</keyword>
<keyword evidence="4" id="KW-1133">Transmembrane helix</keyword>
<dbReference type="PANTHER" id="PTHR23322:SF1">
    <property type="entry name" value="FAS-ASSOCIATED FACTOR 2"/>
    <property type="match status" value="1"/>
</dbReference>